<dbReference type="PROSITE" id="PS51257">
    <property type="entry name" value="PROKAR_LIPOPROTEIN"/>
    <property type="match status" value="1"/>
</dbReference>
<dbReference type="RefSeq" id="WP_117531858.1">
    <property type="nucleotide sequence ID" value="NZ_QUSM01000002.1"/>
</dbReference>
<dbReference type="AlphaFoldDB" id="A0A3E3E3X2"/>
<feature type="coiled-coil region" evidence="1">
    <location>
        <begin position="89"/>
        <end position="141"/>
    </location>
</feature>
<protein>
    <recommendedName>
        <fullName evidence="4">Lipoprotein</fullName>
    </recommendedName>
</protein>
<name>A0A3E3E3X2_9FIRM</name>
<proteinExistence type="predicted"/>
<evidence type="ECO:0008006" key="4">
    <source>
        <dbReference type="Google" id="ProtNLM"/>
    </source>
</evidence>
<reference evidence="2 3" key="1">
    <citation type="submission" date="2018-08" db="EMBL/GenBank/DDBJ databases">
        <title>A genome reference for cultivated species of the human gut microbiota.</title>
        <authorList>
            <person name="Zou Y."/>
            <person name="Xue W."/>
            <person name="Luo G."/>
        </authorList>
    </citation>
    <scope>NUCLEOTIDE SEQUENCE [LARGE SCALE GENOMIC DNA]</scope>
    <source>
        <strain evidence="2 3">AM25-6</strain>
    </source>
</reference>
<evidence type="ECO:0000256" key="1">
    <source>
        <dbReference type="SAM" id="Coils"/>
    </source>
</evidence>
<evidence type="ECO:0000313" key="2">
    <source>
        <dbReference type="EMBL" id="RGD75598.1"/>
    </source>
</evidence>
<accession>A0A3E3E3X2</accession>
<keyword evidence="1" id="KW-0175">Coiled coil</keyword>
<dbReference type="Proteomes" id="UP000261212">
    <property type="component" value="Unassembled WGS sequence"/>
</dbReference>
<organism evidence="2 3">
    <name type="scientific">Anaerofustis stercorihominis</name>
    <dbReference type="NCBI Taxonomy" id="214853"/>
    <lineage>
        <taxon>Bacteria</taxon>
        <taxon>Bacillati</taxon>
        <taxon>Bacillota</taxon>
        <taxon>Clostridia</taxon>
        <taxon>Eubacteriales</taxon>
        <taxon>Eubacteriaceae</taxon>
        <taxon>Anaerofustis</taxon>
    </lineage>
</organism>
<dbReference type="EMBL" id="QUSM01000002">
    <property type="protein sequence ID" value="RGD75598.1"/>
    <property type="molecule type" value="Genomic_DNA"/>
</dbReference>
<comment type="caution">
    <text evidence="2">The sequence shown here is derived from an EMBL/GenBank/DDBJ whole genome shotgun (WGS) entry which is preliminary data.</text>
</comment>
<sequence length="145" mass="17006">MKKKTLLILILLFVFVSISGCNIDNNRKSSSSQNKISEEISSPELKEIDKNINEFKKEVDDIKLGIDDLYPSEDEEENDDVLYVYDYNISELSKKIETYKSTIEKSYRKKTISIEVYHDRIEKLNKLKKELDKSVKSLEKTFNLK</sequence>
<gene>
    <name evidence="2" type="ORF">DW687_04540</name>
</gene>
<evidence type="ECO:0000313" key="3">
    <source>
        <dbReference type="Proteomes" id="UP000261212"/>
    </source>
</evidence>